<evidence type="ECO:0000313" key="1">
    <source>
        <dbReference type="EMBL" id="MDR6701624.1"/>
    </source>
</evidence>
<dbReference type="EMBL" id="JAVDSW010000001">
    <property type="protein sequence ID" value="MDR6701624.1"/>
    <property type="molecule type" value="Genomic_DNA"/>
</dbReference>
<reference evidence="1" key="1">
    <citation type="submission" date="2023-07" db="EMBL/GenBank/DDBJ databases">
        <title>Sorghum-associated microbial communities from plants grown in Nebraska, USA.</title>
        <authorList>
            <person name="Schachtman D."/>
        </authorList>
    </citation>
    <scope>NUCLEOTIDE SEQUENCE</scope>
    <source>
        <strain evidence="1">1457</strain>
    </source>
</reference>
<dbReference type="InterPro" id="IPR059222">
    <property type="entry name" value="NGO0469-like"/>
</dbReference>
<evidence type="ECO:0000313" key="2">
    <source>
        <dbReference type="Proteomes" id="UP001265315"/>
    </source>
</evidence>
<dbReference type="AlphaFoldDB" id="A0AAW8LR00"/>
<gene>
    <name evidence="1" type="ORF">J2W61_001452</name>
</gene>
<accession>A0AAW8LR00</accession>
<comment type="caution">
    <text evidence="1">The sequence shown here is derived from an EMBL/GenBank/DDBJ whole genome shotgun (WGS) entry which is preliminary data.</text>
</comment>
<sequence length="223" mass="24813">MAKMKMTSSAGTFQDPVAGTYPAVCIGVIDLGTQEGEYDGKKTVKRQLMLRFELHGEAVDSDGNGYMLDDNGNIDPMKPFVVSAWLTASFHEEATLRKYMESWRGAPYTQDQITEFEVDGFDWSLMLGVGCMVQMGLNKKGKVKIQNVTKLQKNINRPLSVNPHIVVILDDFEKAQFDLLPQGIRDIIAKSPEWKELNGVPVPQPGKATVISNDAPFDDEIPF</sequence>
<name>A0AAW8LR00_AGRTU</name>
<organism evidence="1 2">
    <name type="scientific">Agrobacterium tumefaciens</name>
    <dbReference type="NCBI Taxonomy" id="358"/>
    <lineage>
        <taxon>Bacteria</taxon>
        <taxon>Pseudomonadati</taxon>
        <taxon>Pseudomonadota</taxon>
        <taxon>Alphaproteobacteria</taxon>
        <taxon>Hyphomicrobiales</taxon>
        <taxon>Rhizobiaceae</taxon>
        <taxon>Rhizobium/Agrobacterium group</taxon>
        <taxon>Agrobacterium</taxon>
        <taxon>Agrobacterium tumefaciens complex</taxon>
    </lineage>
</organism>
<dbReference type="Proteomes" id="UP001265315">
    <property type="component" value="Unassembled WGS sequence"/>
</dbReference>
<protein>
    <recommendedName>
        <fullName evidence="3">DUF2815 family protein</fullName>
    </recommendedName>
</protein>
<dbReference type="NCBIfam" id="NF046043">
    <property type="entry name" value="rep_init_NGO0469"/>
    <property type="match status" value="1"/>
</dbReference>
<dbReference type="RefSeq" id="WP_209689040.1">
    <property type="nucleotide sequence ID" value="NZ_JAGIPM010000001.1"/>
</dbReference>
<proteinExistence type="predicted"/>
<evidence type="ECO:0008006" key="3">
    <source>
        <dbReference type="Google" id="ProtNLM"/>
    </source>
</evidence>